<sequence>MSIRRSRFLWPLIPLLASLLLGGCSDPNPSTAPAGEPSPRPAKIVPVEPSGIAAIRTYPGTVEARNKADLSFRVQGQLVELPAEPGLRVRRGDLLARLDAAVYQNVLAEREAQLALAEVRYDQARTLRAKDLASQLELDQSRAELEVARALRNAARDQVAYTRLTAPFDGMIARVSVENHQTVEARSPVLQLQDNDRLEVHFSVPESLVSQLMRIRDPKALQDYCGRVHFARHPEETFRACHKEFEATPDPLTRTYPVVFTLDPIDAFTVLPGMTVSIELDFTRFLRAEARTGLSIPVEALFEHEGATWVWRVDEDMRARRTAVTPARLAGDRVLIAEGLESGDRVIAAGVGFVREGMQVRPFVKERGL</sequence>
<dbReference type="HOGENOM" id="CLU_018816_1_0_6"/>
<dbReference type="RefSeq" id="WP_012969784.1">
    <property type="nucleotide sequence ID" value="NC_013851.1"/>
</dbReference>
<dbReference type="PANTHER" id="PTHR30469:SF20">
    <property type="entry name" value="EFFLUX RND TRANSPORTER PERIPLASMIC ADAPTOR SUBUNIT"/>
    <property type="match status" value="1"/>
</dbReference>
<accession>D3RNZ8</accession>
<dbReference type="InterPro" id="IPR058637">
    <property type="entry name" value="YknX-like_C"/>
</dbReference>
<feature type="domain" description="YknX-like C-terminal permuted SH3-like" evidence="3">
    <location>
        <begin position="294"/>
        <end position="361"/>
    </location>
</feature>
<dbReference type="Gene3D" id="2.40.50.100">
    <property type="match status" value="1"/>
</dbReference>
<dbReference type="GO" id="GO:0015562">
    <property type="term" value="F:efflux transmembrane transporter activity"/>
    <property type="evidence" value="ECO:0007669"/>
    <property type="project" value="TreeGrafter"/>
</dbReference>
<dbReference type="Proteomes" id="UP000001441">
    <property type="component" value="Chromosome"/>
</dbReference>
<dbReference type="PROSITE" id="PS51257">
    <property type="entry name" value="PROKAR_LIPOPROTEIN"/>
    <property type="match status" value="1"/>
</dbReference>
<evidence type="ECO:0000313" key="5">
    <source>
        <dbReference type="Proteomes" id="UP000001441"/>
    </source>
</evidence>
<dbReference type="PANTHER" id="PTHR30469">
    <property type="entry name" value="MULTIDRUG RESISTANCE PROTEIN MDTA"/>
    <property type="match status" value="1"/>
</dbReference>
<organism evidence="4 5">
    <name type="scientific">Allochromatium vinosum (strain ATCC 17899 / DSM 180 / NBRC 103801 / NCIMB 10441 / D)</name>
    <name type="common">Chromatium vinosum</name>
    <dbReference type="NCBI Taxonomy" id="572477"/>
    <lineage>
        <taxon>Bacteria</taxon>
        <taxon>Pseudomonadati</taxon>
        <taxon>Pseudomonadota</taxon>
        <taxon>Gammaproteobacteria</taxon>
        <taxon>Chromatiales</taxon>
        <taxon>Chromatiaceae</taxon>
        <taxon>Allochromatium</taxon>
    </lineage>
</organism>
<dbReference type="Gene3D" id="2.40.420.20">
    <property type="match status" value="1"/>
</dbReference>
<feature type="domain" description="Multidrug resistance protein MdtA-like barrel-sandwich hybrid" evidence="2">
    <location>
        <begin position="66"/>
        <end position="185"/>
    </location>
</feature>
<dbReference type="eggNOG" id="COG0845">
    <property type="taxonomic scope" value="Bacteria"/>
</dbReference>
<evidence type="ECO:0000256" key="1">
    <source>
        <dbReference type="ARBA" id="ARBA00009477"/>
    </source>
</evidence>
<dbReference type="Gene3D" id="2.40.30.170">
    <property type="match status" value="1"/>
</dbReference>
<reference evidence="4 5" key="1">
    <citation type="journal article" date="2011" name="Stand. Genomic Sci.">
        <title>Complete genome sequence of Allochromatium vinosum DSM 180(T).</title>
        <authorList>
            <person name="Weissgerber T."/>
            <person name="Zigann R."/>
            <person name="Bruce D."/>
            <person name="Chang Y.J."/>
            <person name="Detter J.C."/>
            <person name="Han C."/>
            <person name="Hauser L."/>
            <person name="Jeffries C.D."/>
            <person name="Land M."/>
            <person name="Munk A.C."/>
            <person name="Tapia R."/>
            <person name="Dahl C."/>
        </authorList>
    </citation>
    <scope>NUCLEOTIDE SEQUENCE [LARGE SCALE GENOMIC DNA]</scope>
    <source>
        <strain evidence="5">ATCC 17899 / DSM 180 / NBRC 103801 / NCIMB 10441 / D</strain>
    </source>
</reference>
<dbReference type="STRING" id="572477.Alvin_0558"/>
<dbReference type="NCBIfam" id="TIGR01730">
    <property type="entry name" value="RND_mfp"/>
    <property type="match status" value="1"/>
</dbReference>
<keyword evidence="5" id="KW-1185">Reference proteome</keyword>
<comment type="similarity">
    <text evidence="1">Belongs to the membrane fusion protein (MFP) (TC 8.A.1) family.</text>
</comment>
<protein>
    <submittedName>
        <fullName evidence="4">Efflux transporter, RND family, MFP subunit</fullName>
    </submittedName>
</protein>
<dbReference type="Gene3D" id="1.10.287.470">
    <property type="entry name" value="Helix hairpin bin"/>
    <property type="match status" value="1"/>
</dbReference>
<dbReference type="EMBL" id="CP001896">
    <property type="protein sequence ID" value="ADC61508.1"/>
    <property type="molecule type" value="Genomic_DNA"/>
</dbReference>
<name>D3RNZ8_ALLVD</name>
<dbReference type="InterPro" id="IPR006143">
    <property type="entry name" value="RND_pump_MFP"/>
</dbReference>
<dbReference type="Pfam" id="PF25917">
    <property type="entry name" value="BSH_RND"/>
    <property type="match status" value="1"/>
</dbReference>
<evidence type="ECO:0000259" key="3">
    <source>
        <dbReference type="Pfam" id="PF25989"/>
    </source>
</evidence>
<dbReference type="KEGG" id="alv:Alvin_0558"/>
<dbReference type="InterPro" id="IPR058625">
    <property type="entry name" value="MdtA-like_BSH"/>
</dbReference>
<dbReference type="Pfam" id="PF25989">
    <property type="entry name" value="YknX_C"/>
    <property type="match status" value="1"/>
</dbReference>
<evidence type="ECO:0000313" key="4">
    <source>
        <dbReference type="EMBL" id="ADC61508.1"/>
    </source>
</evidence>
<gene>
    <name evidence="4" type="ordered locus">Alvin_0558</name>
</gene>
<dbReference type="AlphaFoldDB" id="D3RNZ8"/>
<dbReference type="SUPFAM" id="SSF111369">
    <property type="entry name" value="HlyD-like secretion proteins"/>
    <property type="match status" value="1"/>
</dbReference>
<proteinExistence type="inferred from homology"/>
<dbReference type="GO" id="GO:1990281">
    <property type="term" value="C:efflux pump complex"/>
    <property type="evidence" value="ECO:0007669"/>
    <property type="project" value="TreeGrafter"/>
</dbReference>
<evidence type="ECO:0000259" key="2">
    <source>
        <dbReference type="Pfam" id="PF25917"/>
    </source>
</evidence>